<dbReference type="Proteomes" id="UP000017981">
    <property type="component" value="Unassembled WGS sequence"/>
</dbReference>
<reference evidence="2 3" key="2">
    <citation type="submission" date="2013-09" db="EMBL/GenBank/DDBJ databases">
        <title>Whole genome comparison of six Crocosphaera watsonii strains with differing phenotypes.</title>
        <authorList>
            <person name="Bench S.R."/>
            <person name="Heller P."/>
            <person name="Frank I."/>
            <person name="Arciniega M."/>
            <person name="Shilova I.N."/>
            <person name="Zehr J.P."/>
        </authorList>
    </citation>
    <scope>NUCLEOTIDE SEQUENCE [LARGE SCALE GENOMIC DNA]</scope>
    <source>
        <strain evidence="2 3">WH 0005</strain>
    </source>
</reference>
<comment type="caution">
    <text evidence="2">The sequence shown here is derived from an EMBL/GenBank/DDBJ whole genome shotgun (WGS) entry which is preliminary data.</text>
</comment>
<sequence length="164" mass="18830">MFPKIKKDTEKSNPLRKNQAYLLGLDKSTSLTSPSRYIDVPASPSALPGEVNGEAGSQSYQQGEVSEAKCLQSVSDDKLLCEAIRRFAYLSQETQQNFTKEINSLYESISSEPKSEPENELPFVRYKGKVYMVSREDKYYYYLREYGFRKIVAKARKHECEIID</sequence>
<gene>
    <name evidence="2" type="ORF">CWATWH0005_3974</name>
</gene>
<evidence type="ECO:0000313" key="3">
    <source>
        <dbReference type="Proteomes" id="UP000017981"/>
    </source>
</evidence>
<feature type="region of interest" description="Disordered" evidence="1">
    <location>
        <begin position="30"/>
        <end position="60"/>
    </location>
</feature>
<evidence type="ECO:0000256" key="1">
    <source>
        <dbReference type="SAM" id="MobiDB-lite"/>
    </source>
</evidence>
<organism evidence="2 3">
    <name type="scientific">Crocosphaera watsonii WH 0005</name>
    <dbReference type="NCBI Taxonomy" id="423472"/>
    <lineage>
        <taxon>Bacteria</taxon>
        <taxon>Bacillati</taxon>
        <taxon>Cyanobacteriota</taxon>
        <taxon>Cyanophyceae</taxon>
        <taxon>Oscillatoriophycideae</taxon>
        <taxon>Chroococcales</taxon>
        <taxon>Aphanothecaceae</taxon>
        <taxon>Crocosphaera</taxon>
    </lineage>
</organism>
<dbReference type="GeneID" id="88768933"/>
<evidence type="ECO:0000313" key="2">
    <source>
        <dbReference type="EMBL" id="CCQ58261.1"/>
    </source>
</evidence>
<protein>
    <submittedName>
        <fullName evidence="2">Uncharacterized protein</fullName>
    </submittedName>
</protein>
<reference evidence="2 3" key="1">
    <citation type="submission" date="2013-01" db="EMBL/GenBank/DDBJ databases">
        <authorList>
            <person name="Bench S."/>
        </authorList>
    </citation>
    <scope>NUCLEOTIDE SEQUENCE [LARGE SCALE GENOMIC DNA]</scope>
    <source>
        <strain evidence="2 3">WH 0005</strain>
    </source>
</reference>
<dbReference type="AlphaFoldDB" id="T2IX70"/>
<name>T2IX70_CROWT</name>
<proteinExistence type="predicted"/>
<dbReference type="EMBL" id="CAQL01000985">
    <property type="protein sequence ID" value="CCQ58261.1"/>
    <property type="molecule type" value="Genomic_DNA"/>
</dbReference>
<dbReference type="RefSeq" id="WP_021833821.1">
    <property type="nucleotide sequence ID" value="NZ_CAQL01000985.1"/>
</dbReference>
<accession>T2IX70</accession>